<dbReference type="AlphaFoldDB" id="A0A1M6Q030"/>
<protein>
    <submittedName>
        <fullName evidence="2">Amino acid ABC transporter substrate-binding protein, PAAT family</fullName>
    </submittedName>
</protein>
<feature type="domain" description="Solute-binding protein family 3/N-terminal" evidence="1">
    <location>
        <begin position="46"/>
        <end position="105"/>
    </location>
</feature>
<dbReference type="SUPFAM" id="SSF53850">
    <property type="entry name" value="Periplasmic binding protein-like II"/>
    <property type="match status" value="1"/>
</dbReference>
<reference evidence="3" key="1">
    <citation type="submission" date="2016-11" db="EMBL/GenBank/DDBJ databases">
        <authorList>
            <person name="Varghese N."/>
            <person name="Submissions S."/>
        </authorList>
    </citation>
    <scope>NUCLEOTIDE SEQUENCE [LARGE SCALE GENOMIC DNA]</scope>
    <source>
        <strain evidence="3">CGMCC 1.10835</strain>
    </source>
</reference>
<name>A0A1M6Q030_9GAMM</name>
<sequence length="277" mass="31192">MSRSLKSFLLPGGLPVSGPRLVIIFAWLAIAVLARPVWADVDPYKLRIGYTEFPPLEYQNERSEPAGQFIELTRKVVKEAGYEAEFIYLPVSRIYLYLKDGTVDLWPGLSGVPGIQGEVLESWVNADPVQLFAWYLEASEPLTHFDQLAGKTVIVISGYTYGGLLSWLESSENIRLTEAPNNRAALEMLKLKRGDYVLDYRQPLEAIMTQPSDSKIRGSELRSRYLAWMYSLASPRAALLREQFDDAYLRLVGRGEVPPVRDFDSDFVIPGFPGGPR</sequence>
<gene>
    <name evidence="2" type="ORF">SAMN05216369_0615</name>
</gene>
<dbReference type="Proteomes" id="UP000184497">
    <property type="component" value="Unassembled WGS sequence"/>
</dbReference>
<evidence type="ECO:0000259" key="1">
    <source>
        <dbReference type="Pfam" id="PF00497"/>
    </source>
</evidence>
<evidence type="ECO:0000313" key="3">
    <source>
        <dbReference type="Proteomes" id="UP000184497"/>
    </source>
</evidence>
<dbReference type="Pfam" id="PF00497">
    <property type="entry name" value="SBP_bac_3"/>
    <property type="match status" value="1"/>
</dbReference>
<dbReference type="InterPro" id="IPR001638">
    <property type="entry name" value="Solute-binding_3/MltF_N"/>
</dbReference>
<keyword evidence="3" id="KW-1185">Reference proteome</keyword>
<proteinExistence type="predicted"/>
<dbReference type="STRING" id="564117.SAMN05216369_0615"/>
<dbReference type="EMBL" id="FRAQ01000001">
    <property type="protein sequence ID" value="SHK13560.1"/>
    <property type="molecule type" value="Genomic_DNA"/>
</dbReference>
<accession>A0A1M6Q030</accession>
<organism evidence="2 3">
    <name type="scientific">Marinobacter antarcticus</name>
    <dbReference type="NCBI Taxonomy" id="564117"/>
    <lineage>
        <taxon>Bacteria</taxon>
        <taxon>Pseudomonadati</taxon>
        <taxon>Pseudomonadota</taxon>
        <taxon>Gammaproteobacteria</taxon>
        <taxon>Pseudomonadales</taxon>
        <taxon>Marinobacteraceae</taxon>
        <taxon>Marinobacter</taxon>
    </lineage>
</organism>
<dbReference type="OrthoDB" id="8481721at2"/>
<dbReference type="Gene3D" id="3.40.190.10">
    <property type="entry name" value="Periplasmic binding protein-like II"/>
    <property type="match status" value="2"/>
</dbReference>
<evidence type="ECO:0000313" key="2">
    <source>
        <dbReference type="EMBL" id="SHK13560.1"/>
    </source>
</evidence>